<evidence type="ECO:0000256" key="1">
    <source>
        <dbReference type="SAM" id="MobiDB-lite"/>
    </source>
</evidence>
<evidence type="ECO:0000313" key="2">
    <source>
        <dbReference type="EMBL" id="QHT36948.1"/>
    </source>
</evidence>
<dbReference type="AlphaFoldDB" id="A0A6C0F5M3"/>
<proteinExistence type="predicted"/>
<protein>
    <submittedName>
        <fullName evidence="2">Uncharacterized protein</fullName>
    </submittedName>
</protein>
<reference evidence="2" key="1">
    <citation type="journal article" date="2020" name="Nature">
        <title>Giant virus diversity and host interactions through global metagenomics.</title>
        <authorList>
            <person name="Schulz F."/>
            <person name="Roux S."/>
            <person name="Paez-Espino D."/>
            <person name="Jungbluth S."/>
            <person name="Walsh D.A."/>
            <person name="Denef V.J."/>
            <person name="McMahon K.D."/>
            <person name="Konstantinidis K.T."/>
            <person name="Eloe-Fadrosh E.A."/>
            <person name="Kyrpides N.C."/>
            <person name="Woyke T."/>
        </authorList>
    </citation>
    <scope>NUCLEOTIDE SEQUENCE</scope>
    <source>
        <strain evidence="2">GVMAG-S-ERX555967-130</strain>
    </source>
</reference>
<feature type="region of interest" description="Disordered" evidence="1">
    <location>
        <begin position="32"/>
        <end position="55"/>
    </location>
</feature>
<sequence length="600" mass="69191">MTYQIFCKLLYMKYKKRKSKKFNKRTRRILRSKRYSRKTMNKKKKKRHSQRKVKRNHRIKFGAGEREEGSERIVDITDKEEDVFPGATPPLPNPVAYSESPMVDPLAEVVDMVFEQSEDGSYRIPPNKVALVSAHGEGLHNFTVVPEGITIIFAHGSGIAKNMLPLQMDNSEEGVQLDYKGHSIYPPGSLIQDYILMMNPFYPQDVGEKDRMFTYCGLLDLSLEWPAHKEMAPIQVDAASEYKNEMLAVELLNKEYNNVGIHVKFTFYEPTEAGRQEFMKAITQTIKIEEAIGDICEICLEIYESDFDYGNNYQKAAYRMAESVGLVNHLNEIIEIIKQQDFTNPLFAKYRFGKGYLYAVFYVEPVAPPRGIADAGIRTTLSQKYETLSELDIGESDVQERDDEDDIIAKYLLRNNENVYKNTELQLDWRTGHMPFKEIKLSELFHRLHTQQTGGESVPSVLIGNFCRSGDIQDISTIVSQCRESESEPDLSYYFQETRFHASRKTSIQEGPDLLRTKSLANNLTTRNFREIQTFVLQCIGDQGEGETWKEEMKQMIESRVSMSLPVEYTTEELCRILYVYIECLPIYSNELVREVPVSS</sequence>
<accession>A0A6C0F5M3</accession>
<dbReference type="EMBL" id="MN738787">
    <property type="protein sequence ID" value="QHT36948.1"/>
    <property type="molecule type" value="Genomic_DNA"/>
</dbReference>
<name>A0A6C0F5M3_9ZZZZ</name>
<organism evidence="2">
    <name type="scientific">viral metagenome</name>
    <dbReference type="NCBI Taxonomy" id="1070528"/>
    <lineage>
        <taxon>unclassified sequences</taxon>
        <taxon>metagenomes</taxon>
        <taxon>organismal metagenomes</taxon>
    </lineage>
</organism>